<feature type="compositionally biased region" description="Low complexity" evidence="7">
    <location>
        <begin position="1410"/>
        <end position="1421"/>
    </location>
</feature>
<evidence type="ECO:0000256" key="7">
    <source>
        <dbReference type="SAM" id="MobiDB-lite"/>
    </source>
</evidence>
<evidence type="ECO:0000256" key="8">
    <source>
        <dbReference type="SAM" id="SignalP"/>
    </source>
</evidence>
<evidence type="ECO:0000256" key="2">
    <source>
        <dbReference type="ARBA" id="ARBA00022692"/>
    </source>
</evidence>
<evidence type="ECO:0000256" key="6">
    <source>
        <dbReference type="ARBA" id="ARBA00023180"/>
    </source>
</evidence>
<evidence type="ECO:0000256" key="4">
    <source>
        <dbReference type="ARBA" id="ARBA00022989"/>
    </source>
</evidence>
<feature type="domain" description="WSC" evidence="9">
    <location>
        <begin position="919"/>
        <end position="1019"/>
    </location>
</feature>
<dbReference type="EMBL" id="PUHP01000756">
    <property type="protein sequence ID" value="TQN68162.1"/>
    <property type="molecule type" value="Genomic_DNA"/>
</dbReference>
<feature type="domain" description="WSC" evidence="9">
    <location>
        <begin position="1147"/>
        <end position="1245"/>
    </location>
</feature>
<dbReference type="Proteomes" id="UP000326340">
    <property type="component" value="Unassembled WGS sequence"/>
</dbReference>
<dbReference type="SMART" id="SM00321">
    <property type="entry name" value="WSC"/>
    <property type="match status" value="4"/>
</dbReference>
<evidence type="ECO:0000259" key="9">
    <source>
        <dbReference type="PROSITE" id="PS51212"/>
    </source>
</evidence>
<name>A0A5Q4BME2_9PEZI</name>
<proteinExistence type="predicted"/>
<feature type="domain" description="WSC" evidence="9">
    <location>
        <begin position="1501"/>
        <end position="1621"/>
    </location>
</feature>
<feature type="signal peptide" evidence="8">
    <location>
        <begin position="1"/>
        <end position="23"/>
    </location>
</feature>
<keyword evidence="5" id="KW-0472">Membrane</keyword>
<dbReference type="InterPro" id="IPR002889">
    <property type="entry name" value="WSC_carb-bd"/>
</dbReference>
<feature type="region of interest" description="Disordered" evidence="7">
    <location>
        <begin position="1033"/>
        <end position="1055"/>
    </location>
</feature>
<dbReference type="InterPro" id="IPR013783">
    <property type="entry name" value="Ig-like_fold"/>
</dbReference>
<feature type="region of interest" description="Disordered" evidence="7">
    <location>
        <begin position="1410"/>
        <end position="1494"/>
    </location>
</feature>
<comment type="caution">
    <text evidence="10">The sequence shown here is derived from an EMBL/GenBank/DDBJ whole genome shotgun (WGS) entry which is preliminary data.</text>
</comment>
<dbReference type="OrthoDB" id="5985073at2759"/>
<organism evidence="10 11">
    <name type="scientific">Colletotrichum shisoi</name>
    <dbReference type="NCBI Taxonomy" id="2078593"/>
    <lineage>
        <taxon>Eukaryota</taxon>
        <taxon>Fungi</taxon>
        <taxon>Dikarya</taxon>
        <taxon>Ascomycota</taxon>
        <taxon>Pezizomycotina</taxon>
        <taxon>Sordariomycetes</taxon>
        <taxon>Hypocreomycetidae</taxon>
        <taxon>Glomerellales</taxon>
        <taxon>Glomerellaceae</taxon>
        <taxon>Colletotrichum</taxon>
        <taxon>Colletotrichum destructivum species complex</taxon>
    </lineage>
</organism>
<keyword evidence="11" id="KW-1185">Reference proteome</keyword>
<keyword evidence="6" id="KW-0325">Glycoprotein</keyword>
<protein>
    <submittedName>
        <fullName evidence="10">WSC domain-containing protein</fullName>
    </submittedName>
</protein>
<accession>A0A5Q4BME2</accession>
<gene>
    <name evidence="10" type="ORF">CSHISOI_07303</name>
</gene>
<evidence type="ECO:0000256" key="1">
    <source>
        <dbReference type="ARBA" id="ARBA00004167"/>
    </source>
</evidence>
<evidence type="ECO:0000256" key="5">
    <source>
        <dbReference type="ARBA" id="ARBA00023136"/>
    </source>
</evidence>
<feature type="chain" id="PRO_5025052099" evidence="8">
    <location>
        <begin position="24"/>
        <end position="1639"/>
    </location>
</feature>
<keyword evidence="3 8" id="KW-0732">Signal</keyword>
<reference evidence="10 11" key="1">
    <citation type="journal article" date="2019" name="Sci. Rep.">
        <title>Colletotrichum shisoi sp. nov., an anthracnose pathogen of Perilla frutescens in Japan: molecular phylogenetic, morphological and genomic evidence.</title>
        <authorList>
            <person name="Gan P."/>
            <person name="Tsushima A."/>
            <person name="Hiroyama R."/>
            <person name="Narusaka M."/>
            <person name="Takano Y."/>
            <person name="Narusaka Y."/>
            <person name="Kawaradani M."/>
            <person name="Damm U."/>
            <person name="Shirasu K."/>
        </authorList>
    </citation>
    <scope>NUCLEOTIDE SEQUENCE [LARGE SCALE GENOMIC DNA]</scope>
    <source>
        <strain evidence="10 11">PG-2018a</strain>
    </source>
</reference>
<keyword evidence="4" id="KW-1133">Transmembrane helix</keyword>
<sequence length="1639" mass="169757">MRLSLATLASLPVLVASLASTDSYRDADLPQSGYLPNHNLDPNVAGSSSFKNLWTFTSPNPRELWLAKPLVYTPGGQSELVITASEMNVVRVFDSKTGRVLQERTLQPPFASIDSNCGDIPDWIGVTGTPIIDPATDIMYLFSKGYKDGTTSGTANGAYKMYALRIPSLEDVAGFPVLIDGITADNDAARYFVGGVALQRPSLTELNGHIVAAFGSHCGRWNYTGYLVSVSKTPGVGPVSMWATEAAPGAPKPQPLDLATETGGKAGIWQSGMGLPTVGNNIYFVAGNGQGHVNGNVPASGRLPMSTLDECIVKMELSAAGKLTLVDYFQPYDYIGLDAGDRDVGSSGLAVLDASVFKGAGVNRIGVTAGKKGRTYVVNADNLGGFRQAADGGDGILQTIELGGSLYGGFGSYPAEGGYIYATTVGGSLVAYKLGFDSKGAPQFSLAGKSAWISAGRVGVGQMTVTSDNGKIGSGIVWITDVNAGLQAFRAVPQDGVMVPLNLPQSQGTNKFQRPVFGDGRVFFHSNNNKLVCFGAPVNSAVNCTSPVDFGSLEMGSTASVKVSCKANVALTQLVGCSVSDASWSCSNSTLPMGAVAAGTSFSLDVTWDLSNPAAKVVPGFLSGALTLFISASADYGSSTVVSLRGTVVKQGAFLSATPSDIAFGRLVQRDAPDGLTGTALLQNVGNGTLTFTGFAWQSDAGTFTNLTGDGNLGSGFSSSNFPAVGSTLESGQEVTVPLRFLQQATGSYMTKVAIWSNGGSAVLTLSGSVNDPPAVTFELADGSGNWNALSDYKVAFGDVLAGALVDKQIRVCNKGGAPLTITISKPPATPQLFALSPNHDLTEGTQVPAGTCAIGIVGVHAAPVQPNHPSQPLRALWTLSTDGNDPITGQASGLHNIVFESTVVSKQVGPLLTNGTARYQWVGCFKDTTNLGRNLPNSVNNAAQQKTNTLQQCQALCLARGSILSGVQYHQECWCGTNIKNPSTYTDESLNLCTFDCTGDDTQACGGDNGHMSLYADISSFDIQGFYRSLNAPSSSSSSSVPAATSTRTSTSTGAASSSTIISTASSSSADLPSSSVLCGVEHFLISHHSIISFINYLDISFIDCLDLSFFEQHRCPFDSVQQWHSQHEHDRVVNYHHFEYGVVVEPNVDDGHVAPKPPDARSEAFLATDDMTLDKCAAFCSKGAYNDGAFNYFGVEYGRECFCGWDVKAAQASTSESECSSPCAGSAIGLCGAGSRLSVYSNKTPNQIPSAPQHAPRAGDYKFLGCQTEATNGRALGGKSTASDTMTVDGCASFCSLGGWQLMGVEYGRECFCGNLTTAGSMPAPLKDCNMVCKGNKLQYCGASSRLDLYLFSPLAPSASSSAVVSTSSASSTTSSSSSADSSTILTSSSIASSSSLASPSISSVATSSSALPESSTSPTIPPPASDPAVSSVVSSTSGDSTVTSSSSPASSLASSVPPPTSSSSAIPVPTVPASTTASSSADTAPSTTSGPSATATNGYYYIGCFQDTNSGHALPGLFANNSVTPELCIDYANSKFSNSPSATTKMPYVFLEYHHECYGGGTFDFKGAAVTSLVGKQACKDYCYGSVSTFTTNGKATTTTGTANYCGGPKMFDLYALSTPVAFPTTGGPLVTRTVN</sequence>
<evidence type="ECO:0000256" key="3">
    <source>
        <dbReference type="ARBA" id="ARBA00022729"/>
    </source>
</evidence>
<evidence type="ECO:0000313" key="11">
    <source>
        <dbReference type="Proteomes" id="UP000326340"/>
    </source>
</evidence>
<dbReference type="PANTHER" id="PTHR24269:SF16">
    <property type="entry name" value="PROTEIN SLG1"/>
    <property type="match status" value="1"/>
</dbReference>
<feature type="compositionally biased region" description="Low complexity" evidence="7">
    <location>
        <begin position="1429"/>
        <end position="1494"/>
    </location>
</feature>
<dbReference type="PANTHER" id="PTHR24269">
    <property type="entry name" value="KREMEN PROTEIN"/>
    <property type="match status" value="1"/>
</dbReference>
<dbReference type="InterPro" id="IPR051836">
    <property type="entry name" value="Kremen_rcpt"/>
</dbReference>
<dbReference type="Pfam" id="PF01822">
    <property type="entry name" value="WSC"/>
    <property type="match status" value="3"/>
</dbReference>
<keyword evidence="2" id="KW-0812">Transmembrane</keyword>
<comment type="subcellular location">
    <subcellularLocation>
        <location evidence="1">Membrane</location>
        <topology evidence="1">Single-pass membrane protein</topology>
    </subcellularLocation>
</comment>
<dbReference type="GO" id="GO:0005886">
    <property type="term" value="C:plasma membrane"/>
    <property type="evidence" value="ECO:0007669"/>
    <property type="project" value="TreeGrafter"/>
</dbReference>
<dbReference type="Gene3D" id="2.60.40.10">
    <property type="entry name" value="Immunoglobulins"/>
    <property type="match status" value="1"/>
</dbReference>
<evidence type="ECO:0000313" key="10">
    <source>
        <dbReference type="EMBL" id="TQN68162.1"/>
    </source>
</evidence>
<dbReference type="PROSITE" id="PS51212">
    <property type="entry name" value="WSC"/>
    <property type="match status" value="4"/>
</dbReference>
<feature type="domain" description="WSC" evidence="9">
    <location>
        <begin position="1262"/>
        <end position="1355"/>
    </location>
</feature>